<evidence type="ECO:0000259" key="5">
    <source>
        <dbReference type="Pfam" id="PF05678"/>
    </source>
</evidence>
<dbReference type="PANTHER" id="PTHR33402:SF19">
    <property type="entry name" value="VQ MOTIF-CONTAINING PROTEIN 11"/>
    <property type="match status" value="1"/>
</dbReference>
<reference evidence="6 7" key="1">
    <citation type="submission" date="2023-10" db="EMBL/GenBank/DDBJ databases">
        <title>Chromosome-scale genome assembly provides insights into flower coloration mechanisms of Canna indica.</title>
        <authorList>
            <person name="Li C."/>
        </authorList>
    </citation>
    <scope>NUCLEOTIDE SEQUENCE [LARGE SCALE GENOMIC DNA]</scope>
    <source>
        <tissue evidence="6">Flower</tissue>
    </source>
</reference>
<keyword evidence="3" id="KW-0539">Nucleus</keyword>
<evidence type="ECO:0000256" key="1">
    <source>
        <dbReference type="ARBA" id="ARBA00004123"/>
    </source>
</evidence>
<dbReference type="EMBL" id="CP136892">
    <property type="protein sequence ID" value="WOL00499.1"/>
    <property type="molecule type" value="Genomic_DNA"/>
</dbReference>
<dbReference type="PANTHER" id="PTHR33402">
    <property type="entry name" value="VQ MOTIF-CONTAINING PROTEIN 11-LIKE"/>
    <property type="match status" value="1"/>
</dbReference>
<dbReference type="InterPro" id="IPR039611">
    <property type="entry name" value="VQ_4/11/13/19/31/33"/>
</dbReference>
<dbReference type="GO" id="GO:0005634">
    <property type="term" value="C:nucleus"/>
    <property type="evidence" value="ECO:0007669"/>
    <property type="project" value="UniProtKB-SubCell"/>
</dbReference>
<name>A0AAQ3K3K1_9LILI</name>
<feature type="region of interest" description="Disordered" evidence="4">
    <location>
        <begin position="1"/>
        <end position="37"/>
    </location>
</feature>
<dbReference type="Pfam" id="PF05678">
    <property type="entry name" value="VQ"/>
    <property type="match status" value="1"/>
</dbReference>
<protein>
    <submittedName>
        <fullName evidence="6">VQ motif-containing protein 11-like</fullName>
    </submittedName>
</protein>
<dbReference type="InterPro" id="IPR008889">
    <property type="entry name" value="VQ"/>
</dbReference>
<keyword evidence="2" id="KW-0597">Phosphoprotein</keyword>
<dbReference type="Proteomes" id="UP001327560">
    <property type="component" value="Chromosome 3"/>
</dbReference>
<organism evidence="6 7">
    <name type="scientific">Canna indica</name>
    <name type="common">Indian-shot</name>
    <dbReference type="NCBI Taxonomy" id="4628"/>
    <lineage>
        <taxon>Eukaryota</taxon>
        <taxon>Viridiplantae</taxon>
        <taxon>Streptophyta</taxon>
        <taxon>Embryophyta</taxon>
        <taxon>Tracheophyta</taxon>
        <taxon>Spermatophyta</taxon>
        <taxon>Magnoliopsida</taxon>
        <taxon>Liliopsida</taxon>
        <taxon>Zingiberales</taxon>
        <taxon>Cannaceae</taxon>
        <taxon>Canna</taxon>
    </lineage>
</organism>
<evidence type="ECO:0000256" key="4">
    <source>
        <dbReference type="SAM" id="MobiDB-lite"/>
    </source>
</evidence>
<feature type="compositionally biased region" description="Pro residues" evidence="4">
    <location>
        <begin position="12"/>
        <end position="31"/>
    </location>
</feature>
<feature type="domain" description="VQ" evidence="5">
    <location>
        <begin position="163"/>
        <end position="188"/>
    </location>
</feature>
<evidence type="ECO:0000313" key="6">
    <source>
        <dbReference type="EMBL" id="WOL00499.1"/>
    </source>
</evidence>
<proteinExistence type="predicted"/>
<evidence type="ECO:0000313" key="7">
    <source>
        <dbReference type="Proteomes" id="UP001327560"/>
    </source>
</evidence>
<dbReference type="AlphaFoldDB" id="A0AAQ3K3K1"/>
<feature type="region of interest" description="Disordered" evidence="4">
    <location>
        <begin position="308"/>
        <end position="338"/>
    </location>
</feature>
<evidence type="ECO:0000256" key="3">
    <source>
        <dbReference type="ARBA" id="ARBA00023242"/>
    </source>
</evidence>
<gene>
    <name evidence="6" type="ORF">Cni_G09212</name>
</gene>
<comment type="subcellular location">
    <subcellularLocation>
        <location evidence="1">Nucleus</location>
    </subcellularLocation>
</comment>
<accession>A0AAQ3K3K1</accession>
<keyword evidence="7" id="KW-1185">Reference proteome</keyword>
<evidence type="ECO:0000256" key="2">
    <source>
        <dbReference type="ARBA" id="ARBA00022553"/>
    </source>
</evidence>
<sequence>MDVSESGHSTVDPPPYSAPPPALPQDVPPDPDLVAGPWIKDSQIEEDSTTCLNLSSYSNGSIKHVEVRPNALHSSNSLLASDNSMLKDVVSTKPHNKHVNHSSKLDCKDLGVAIESIRLPKKPYEDKYVWEPKESGLFNDHPHAMASKSSVEGLSCSASVSGNTTYVHADPANFRAVVQRLTGAAAAPDEPPVPAKRQKLQERRRAATNLEINISRPPPPPSPLYCASIITSQYCYRRPQQISMSGDCFATGRSSWSKGDEVGLFPSPISTMDSFLLASSSSPIATATHAAAPEEEEEERAIAEKGFYLHPSPGKKEGKPPKLLSLFPLESPKKSSFE</sequence>